<evidence type="ECO:0000256" key="1">
    <source>
        <dbReference type="SAM" id="Phobius"/>
    </source>
</evidence>
<sequence>MKDPYFPRKKFITNYIVAIITFILTLIMGIVIFFNGISITVENNSRKTPIIML</sequence>
<keyword evidence="1" id="KW-0812">Transmembrane</keyword>
<keyword evidence="1" id="KW-1133">Transmembrane helix</keyword>
<organism evidence="2 3">
    <name type="scientific">Holdemanella hominis</name>
    <dbReference type="NCBI Taxonomy" id="2764327"/>
    <lineage>
        <taxon>Bacteria</taxon>
        <taxon>Bacillati</taxon>
        <taxon>Bacillota</taxon>
        <taxon>Erysipelotrichia</taxon>
        <taxon>Erysipelotrichales</taxon>
        <taxon>Erysipelotrichaceae</taxon>
        <taxon>Holdemanella</taxon>
    </lineage>
</organism>
<evidence type="ECO:0000313" key="3">
    <source>
        <dbReference type="Proteomes" id="UP000649075"/>
    </source>
</evidence>
<feature type="transmembrane region" description="Helical" evidence="1">
    <location>
        <begin position="12"/>
        <end position="34"/>
    </location>
</feature>
<dbReference type="Proteomes" id="UP000649075">
    <property type="component" value="Unassembled WGS sequence"/>
</dbReference>
<dbReference type="RefSeq" id="WP_158567627.1">
    <property type="nucleotide sequence ID" value="NZ_JACRWH010000067.1"/>
</dbReference>
<evidence type="ECO:0008006" key="4">
    <source>
        <dbReference type="Google" id="ProtNLM"/>
    </source>
</evidence>
<evidence type="ECO:0000313" key="2">
    <source>
        <dbReference type="EMBL" id="MBC6013213.1"/>
    </source>
</evidence>
<name>A0ABR7KKQ5_9FIRM</name>
<keyword evidence="3" id="KW-1185">Reference proteome</keyword>
<accession>A0ABR7KKQ5</accession>
<keyword evidence="1" id="KW-0472">Membrane</keyword>
<gene>
    <name evidence="2" type="ORF">H8911_11000</name>
</gene>
<protein>
    <recommendedName>
        <fullName evidence="4">Sensor histidine kinase</fullName>
    </recommendedName>
</protein>
<comment type="caution">
    <text evidence="2">The sequence shown here is derived from an EMBL/GenBank/DDBJ whole genome shotgun (WGS) entry which is preliminary data.</text>
</comment>
<reference evidence="2 3" key="1">
    <citation type="submission" date="2020-08" db="EMBL/GenBank/DDBJ databases">
        <authorList>
            <person name="Liu C."/>
            <person name="Sun Q."/>
        </authorList>
    </citation>
    <scope>NUCLEOTIDE SEQUENCE [LARGE SCALE GENOMIC DNA]</scope>
    <source>
        <strain evidence="2 3">L34</strain>
    </source>
</reference>
<proteinExistence type="predicted"/>
<dbReference type="EMBL" id="JACRWH010000067">
    <property type="protein sequence ID" value="MBC6013213.1"/>
    <property type="molecule type" value="Genomic_DNA"/>
</dbReference>